<accession>A0A0E9Q0K0</accession>
<proteinExistence type="predicted"/>
<reference evidence="1" key="1">
    <citation type="submission" date="2014-11" db="EMBL/GenBank/DDBJ databases">
        <authorList>
            <person name="Amaro Gonzalez C."/>
        </authorList>
    </citation>
    <scope>NUCLEOTIDE SEQUENCE</scope>
</reference>
<evidence type="ECO:0000313" key="1">
    <source>
        <dbReference type="EMBL" id="JAH09673.1"/>
    </source>
</evidence>
<name>A0A0E9Q0K0_ANGAN</name>
<dbReference type="AlphaFoldDB" id="A0A0E9Q0K0"/>
<sequence>MSIIIYEKRDNTVQLGRNPCLFSFCTWVYY</sequence>
<reference evidence="1" key="2">
    <citation type="journal article" date="2015" name="Fish Shellfish Immunol.">
        <title>Early steps in the European eel (Anguilla anguilla)-Vibrio vulnificus interaction in the gills: Role of the RtxA13 toxin.</title>
        <authorList>
            <person name="Callol A."/>
            <person name="Pajuelo D."/>
            <person name="Ebbesson L."/>
            <person name="Teles M."/>
            <person name="MacKenzie S."/>
            <person name="Amaro C."/>
        </authorList>
    </citation>
    <scope>NUCLEOTIDE SEQUENCE</scope>
</reference>
<organism evidence="1">
    <name type="scientific">Anguilla anguilla</name>
    <name type="common">European freshwater eel</name>
    <name type="synonym">Muraena anguilla</name>
    <dbReference type="NCBI Taxonomy" id="7936"/>
    <lineage>
        <taxon>Eukaryota</taxon>
        <taxon>Metazoa</taxon>
        <taxon>Chordata</taxon>
        <taxon>Craniata</taxon>
        <taxon>Vertebrata</taxon>
        <taxon>Euteleostomi</taxon>
        <taxon>Actinopterygii</taxon>
        <taxon>Neopterygii</taxon>
        <taxon>Teleostei</taxon>
        <taxon>Anguilliformes</taxon>
        <taxon>Anguillidae</taxon>
        <taxon>Anguilla</taxon>
    </lineage>
</organism>
<dbReference type="EMBL" id="GBXM01098904">
    <property type="protein sequence ID" value="JAH09673.1"/>
    <property type="molecule type" value="Transcribed_RNA"/>
</dbReference>
<protein>
    <submittedName>
        <fullName evidence="1">Uncharacterized protein</fullName>
    </submittedName>
</protein>